<gene>
    <name evidence="1" type="ORF">UFOPK3417_01247</name>
</gene>
<dbReference type="AlphaFoldDB" id="A0A6J7E9V5"/>
<organism evidence="1">
    <name type="scientific">freshwater metagenome</name>
    <dbReference type="NCBI Taxonomy" id="449393"/>
    <lineage>
        <taxon>unclassified sequences</taxon>
        <taxon>metagenomes</taxon>
        <taxon>ecological metagenomes</taxon>
    </lineage>
</organism>
<evidence type="ECO:0000313" key="1">
    <source>
        <dbReference type="EMBL" id="CAB4879696.1"/>
    </source>
</evidence>
<proteinExistence type="predicted"/>
<reference evidence="1" key="1">
    <citation type="submission" date="2020-05" db="EMBL/GenBank/DDBJ databases">
        <authorList>
            <person name="Chiriac C."/>
            <person name="Salcher M."/>
            <person name="Ghai R."/>
            <person name="Kavagutti S V."/>
        </authorList>
    </citation>
    <scope>NUCLEOTIDE SEQUENCE</scope>
</reference>
<name>A0A6J7E9V5_9ZZZZ</name>
<accession>A0A6J7E9V5</accession>
<protein>
    <submittedName>
        <fullName evidence="1">Unannotated protein</fullName>
    </submittedName>
</protein>
<dbReference type="EMBL" id="CAFBLR010000123">
    <property type="protein sequence ID" value="CAB4879696.1"/>
    <property type="molecule type" value="Genomic_DNA"/>
</dbReference>
<sequence>MPVQPSLNRSRQRIPARLRSSRTMRRRPGLGAGLSTRNMRSTMFATNAGYWFCTRSDSTRCGMCCSLRWSLSTKLELSISRYGFRPSGPVLPRVTACAAARPAYIPDAIAKFIPSSQIPAARQRAAASPATSSPGPTSFGSILYPASGMTCAEYSLRSAPSMSGAIAGCFLNDAMISSGRFFWAASLGSFSTTPSDTVSRFV</sequence>